<name>A0A5M7B4J4_9FLAO</name>
<feature type="transmembrane region" description="Helical" evidence="1">
    <location>
        <begin position="5"/>
        <end position="23"/>
    </location>
</feature>
<dbReference type="SUPFAM" id="SSF48452">
    <property type="entry name" value="TPR-like"/>
    <property type="match status" value="1"/>
</dbReference>
<organism evidence="2 5">
    <name type="scientific">Algibacter amylolyticus</name>
    <dbReference type="NCBI Taxonomy" id="1608400"/>
    <lineage>
        <taxon>Bacteria</taxon>
        <taxon>Pseudomonadati</taxon>
        <taxon>Bacteroidota</taxon>
        <taxon>Flavobacteriia</taxon>
        <taxon>Flavobacteriales</taxon>
        <taxon>Flavobacteriaceae</taxon>
        <taxon>Algibacter</taxon>
    </lineage>
</organism>
<evidence type="ECO:0000313" key="5">
    <source>
        <dbReference type="Proteomes" id="UP000322315"/>
    </source>
</evidence>
<gene>
    <name evidence="2" type="ORF">F2B50_09815</name>
    <name evidence="3" type="ORF">FPF71_09815</name>
</gene>
<accession>A0A5M7B4J4</accession>
<dbReference type="Proteomes" id="UP000315145">
    <property type="component" value="Unassembled WGS sequence"/>
</dbReference>
<evidence type="ECO:0000313" key="3">
    <source>
        <dbReference type="EMBL" id="TSJ75239.1"/>
    </source>
</evidence>
<evidence type="ECO:0000313" key="4">
    <source>
        <dbReference type="Proteomes" id="UP000315145"/>
    </source>
</evidence>
<evidence type="ECO:0000313" key="2">
    <source>
        <dbReference type="EMBL" id="KAA5824466.1"/>
    </source>
</evidence>
<dbReference type="RefSeq" id="WP_144116501.1">
    <property type="nucleotide sequence ID" value="NZ_JACHGE010000009.1"/>
</dbReference>
<evidence type="ECO:0000256" key="1">
    <source>
        <dbReference type="SAM" id="Phobius"/>
    </source>
</evidence>
<keyword evidence="1" id="KW-0472">Membrane</keyword>
<reference evidence="2 5" key="1">
    <citation type="journal article" date="2015" name="Int. J. Syst. Evol. Microbiol.">
        <title>Algibacter amylolyticus sp. nov., isolated from intertidal sediment.</title>
        <authorList>
            <person name="Zhang D.C."/>
            <person name="Wu J."/>
            <person name="Neuner K."/>
            <person name="Yao J."/>
            <person name="Margesin R."/>
        </authorList>
    </citation>
    <scope>NUCLEOTIDE SEQUENCE [LARGE SCALE GENOMIC DNA]</scope>
    <source>
        <strain evidence="2 5">RU-4-M-4</strain>
    </source>
</reference>
<sequence length="640" mass="73671">MLSIYIVSAWIILQVLSITWQPLGLPEKSVTILIVILLLCFPLYIFFLWKFKILPVLKSEIDTELNEEKITNKAAFKKTYFSFLAGITSLCAIAVFLIINKNFTQENNEPLPEIVSSNKIAVLKFGNNTGDSQYDIVSKMASDWIIHGITENRVAQVITQDLIDEYKTSLKGKSTAQDESVLIKKYLKPSKIISGNFYLQNGKMLFKAMITDGITNKTLISFKPSECSKNNPIQCIEDLNESVIGYFITEDKKGLMLQKTPPKYDAYKYLLEAKYSNNNQEYINLLNNAIAADSDYFEPKVLRVGHYYNIKEFKKSDSLLKLIKPDSYTNKRQLNLLNMYEALLKGDNRTVYKTIIEEYKIAPFDLKTNRTAMVVALQYVNRPEDVSEMFKAINMDSMNLKNCSDCVQRIYVNAFSDIELGKNTIAIQSIEKAQKEDQAKLLNKPLVIAYVRANKTEALNAFLRKIKITSTPAETQELYLQAGKEYLLKDEKTKAHEYFDKIINAPKETLDSKMLANALFYKEAFTETKTVLKELHKINPKDIDILTKLAICNFKQANQNEANKNISAIKNLRANYQFGEVDYALAQYYASIDKTPELYNYLLKAAANGHSYHWKYFKNDPQFKKYNKTKEFEEVMNFWK</sequence>
<evidence type="ECO:0008006" key="6">
    <source>
        <dbReference type="Google" id="ProtNLM"/>
    </source>
</evidence>
<keyword evidence="1" id="KW-0812">Transmembrane</keyword>
<dbReference type="InterPro" id="IPR011990">
    <property type="entry name" value="TPR-like_helical_dom_sf"/>
</dbReference>
<dbReference type="Proteomes" id="UP000322315">
    <property type="component" value="Unassembled WGS sequence"/>
</dbReference>
<dbReference type="OrthoDB" id="1404833at2"/>
<feature type="transmembrane region" description="Helical" evidence="1">
    <location>
        <begin position="29"/>
        <end position="49"/>
    </location>
</feature>
<reference evidence="3 4" key="2">
    <citation type="submission" date="2019-07" db="EMBL/GenBank/DDBJ databases">
        <title>Algibacter marinivivus sp. nov., isolated from the surface of a marine red alga.</title>
        <authorList>
            <person name="Zhong X."/>
            <person name="Xu W."/>
            <person name="Zhang Y."/>
            <person name="Zhang Q."/>
            <person name="Du Z."/>
        </authorList>
    </citation>
    <scope>NUCLEOTIDE SEQUENCE [LARGE SCALE GENOMIC DNA]</scope>
    <source>
        <strain evidence="3 4">RU-4-M-4</strain>
    </source>
</reference>
<dbReference type="Gene3D" id="1.25.40.10">
    <property type="entry name" value="Tetratricopeptide repeat domain"/>
    <property type="match status" value="1"/>
</dbReference>
<feature type="transmembrane region" description="Helical" evidence="1">
    <location>
        <begin position="79"/>
        <end position="99"/>
    </location>
</feature>
<dbReference type="EMBL" id="VWRS01000006">
    <property type="protein sequence ID" value="KAA5824466.1"/>
    <property type="molecule type" value="Genomic_DNA"/>
</dbReference>
<dbReference type="EMBL" id="VMBF01000006">
    <property type="protein sequence ID" value="TSJ75239.1"/>
    <property type="molecule type" value="Genomic_DNA"/>
</dbReference>
<dbReference type="AlphaFoldDB" id="A0A5M7B4J4"/>
<keyword evidence="4" id="KW-1185">Reference proteome</keyword>
<protein>
    <recommendedName>
        <fullName evidence="6">Tetratricopeptide repeat protein</fullName>
    </recommendedName>
</protein>
<reference evidence="2" key="3">
    <citation type="submission" date="2019-09" db="EMBL/GenBank/DDBJ databases">
        <authorList>
            <person name="Zhang D.-C."/>
        </authorList>
    </citation>
    <scope>NUCLEOTIDE SEQUENCE</scope>
    <source>
        <strain evidence="2">RU-4-M-4</strain>
    </source>
</reference>
<proteinExistence type="predicted"/>
<keyword evidence="1" id="KW-1133">Transmembrane helix</keyword>
<comment type="caution">
    <text evidence="2">The sequence shown here is derived from an EMBL/GenBank/DDBJ whole genome shotgun (WGS) entry which is preliminary data.</text>
</comment>